<comment type="catalytic activity">
    <reaction evidence="5 6">
        <text>5-amino-1-(5-phospho-beta-D-ribosyl)imidazole + hydrogencarbonate + ATP = 5-carboxyamino-1-(5-phospho-D-ribosyl)imidazole + ADP + phosphate + 2 H(+)</text>
        <dbReference type="Rhea" id="RHEA:19317"/>
        <dbReference type="ChEBI" id="CHEBI:15378"/>
        <dbReference type="ChEBI" id="CHEBI:17544"/>
        <dbReference type="ChEBI" id="CHEBI:30616"/>
        <dbReference type="ChEBI" id="CHEBI:43474"/>
        <dbReference type="ChEBI" id="CHEBI:58730"/>
        <dbReference type="ChEBI" id="CHEBI:137981"/>
        <dbReference type="ChEBI" id="CHEBI:456216"/>
        <dbReference type="EC" id="6.3.4.18"/>
    </reaction>
</comment>
<dbReference type="Pfam" id="PF02222">
    <property type="entry name" value="ATP-grasp"/>
    <property type="match status" value="1"/>
</dbReference>
<accession>A0AAP3GCA7</accession>
<feature type="domain" description="ATP-grasp" evidence="7">
    <location>
        <begin position="113"/>
        <end position="301"/>
    </location>
</feature>
<dbReference type="PROSITE" id="PS50975">
    <property type="entry name" value="ATP_GRASP"/>
    <property type="match status" value="1"/>
</dbReference>
<dbReference type="AlphaFoldDB" id="A0AAP3GCA7"/>
<dbReference type="InterPro" id="IPR054350">
    <property type="entry name" value="PurT/PurK_preATP-grasp"/>
</dbReference>
<protein>
    <recommendedName>
        <fullName evidence="5 6">N5-carboxyaminoimidazole ribonucleotide synthase</fullName>
        <shortName evidence="5 6">N5-CAIR synthase</shortName>
        <ecNumber evidence="5 6">6.3.4.18</ecNumber>
    </recommendedName>
    <alternativeName>
        <fullName evidence="5 6">5-(carboxyamino)imidazole ribonucleotide synthetase</fullName>
    </alternativeName>
</protein>
<evidence type="ECO:0000256" key="1">
    <source>
        <dbReference type="ARBA" id="ARBA00022598"/>
    </source>
</evidence>
<dbReference type="GO" id="GO:0005829">
    <property type="term" value="C:cytosol"/>
    <property type="evidence" value="ECO:0007669"/>
    <property type="project" value="TreeGrafter"/>
</dbReference>
<reference evidence="8" key="2">
    <citation type="submission" date="2022-09" db="EMBL/GenBank/DDBJ databases">
        <title>Genome analysis and characterization of larvicidal activity of Brevibacillus strains.</title>
        <authorList>
            <person name="Patrusheva E.V."/>
            <person name="Izotova A.O."/>
            <person name="Toshchakov S.V."/>
            <person name="Sineoky S.P."/>
        </authorList>
    </citation>
    <scope>NUCLEOTIDE SEQUENCE</scope>
    <source>
        <strain evidence="8">VKPM_B-13247</strain>
    </source>
</reference>
<dbReference type="InterPro" id="IPR003135">
    <property type="entry name" value="ATP-grasp_carboxylate-amine"/>
</dbReference>
<dbReference type="SUPFAM" id="SSF51246">
    <property type="entry name" value="Rudiment single hybrid motif"/>
    <property type="match status" value="1"/>
</dbReference>
<dbReference type="PANTHER" id="PTHR11609">
    <property type="entry name" value="PURINE BIOSYNTHESIS PROTEIN 6/7, PUR6/7"/>
    <property type="match status" value="1"/>
</dbReference>
<evidence type="ECO:0000313" key="8">
    <source>
        <dbReference type="EMBL" id="MCZ0809417.1"/>
    </source>
</evidence>
<dbReference type="Proteomes" id="UP000239759">
    <property type="component" value="Unassembled WGS sequence"/>
</dbReference>
<dbReference type="HAMAP" id="MF_01928">
    <property type="entry name" value="PurK"/>
    <property type="match status" value="1"/>
</dbReference>
<name>A0AAP3GCA7_BRELA</name>
<dbReference type="SUPFAM" id="SSF52440">
    <property type="entry name" value="PreATP-grasp domain"/>
    <property type="match status" value="1"/>
</dbReference>
<feature type="binding site" evidence="5">
    <location>
        <begin position="186"/>
        <end position="189"/>
    </location>
    <ligand>
        <name>ATP</name>
        <dbReference type="ChEBI" id="CHEBI:30616"/>
    </ligand>
</feature>
<dbReference type="GO" id="GO:0005524">
    <property type="term" value="F:ATP binding"/>
    <property type="evidence" value="ECO:0007669"/>
    <property type="project" value="UniProtKB-UniRule"/>
</dbReference>
<evidence type="ECO:0000256" key="6">
    <source>
        <dbReference type="RuleBase" id="RU361200"/>
    </source>
</evidence>
<keyword evidence="2 5" id="KW-0547">Nucleotide-binding</keyword>
<evidence type="ECO:0000313" key="9">
    <source>
        <dbReference type="EMBL" id="PPA92895.1"/>
    </source>
</evidence>
<dbReference type="NCBIfam" id="TIGR01161">
    <property type="entry name" value="purK"/>
    <property type="match status" value="1"/>
</dbReference>
<evidence type="ECO:0000256" key="4">
    <source>
        <dbReference type="ARBA" id="ARBA00022840"/>
    </source>
</evidence>
<dbReference type="FunFam" id="3.40.50.20:FF:000016">
    <property type="entry name" value="N5-carboxyaminoimidazole ribonucleotide synthase"/>
    <property type="match status" value="1"/>
</dbReference>
<dbReference type="GO" id="GO:0046872">
    <property type="term" value="F:metal ion binding"/>
    <property type="evidence" value="ECO:0007669"/>
    <property type="project" value="InterPro"/>
</dbReference>
<dbReference type="InterPro" id="IPR011054">
    <property type="entry name" value="Rudment_hybrid_motif"/>
</dbReference>
<dbReference type="InterPro" id="IPR013815">
    <property type="entry name" value="ATP_grasp_subdomain_1"/>
</dbReference>
<dbReference type="Pfam" id="PF22660">
    <property type="entry name" value="RS_preATP-grasp-like"/>
    <property type="match status" value="1"/>
</dbReference>
<evidence type="ECO:0000256" key="2">
    <source>
        <dbReference type="ARBA" id="ARBA00022741"/>
    </source>
</evidence>
<dbReference type="GO" id="GO:0034028">
    <property type="term" value="F:5-(carboxyamino)imidazole ribonucleotide synthase activity"/>
    <property type="evidence" value="ECO:0007669"/>
    <property type="project" value="UniProtKB-UniRule"/>
</dbReference>
<comment type="subunit">
    <text evidence="5 6">Homodimer.</text>
</comment>
<dbReference type="NCBIfam" id="NF004676">
    <property type="entry name" value="PRK06019.1-2"/>
    <property type="match status" value="1"/>
</dbReference>
<feature type="binding site" evidence="5">
    <location>
        <position position="109"/>
    </location>
    <ligand>
        <name>ATP</name>
        <dbReference type="ChEBI" id="CHEBI:30616"/>
    </ligand>
</feature>
<organism evidence="8 11">
    <name type="scientific">Brevibacillus laterosporus</name>
    <name type="common">Bacillus laterosporus</name>
    <dbReference type="NCBI Taxonomy" id="1465"/>
    <lineage>
        <taxon>Bacteria</taxon>
        <taxon>Bacillati</taxon>
        <taxon>Bacillota</taxon>
        <taxon>Bacilli</taxon>
        <taxon>Bacillales</taxon>
        <taxon>Paenibacillaceae</taxon>
        <taxon>Brevibacillus</taxon>
    </lineage>
</organism>
<dbReference type="InterPro" id="IPR040686">
    <property type="entry name" value="PurK_C"/>
</dbReference>
<dbReference type="InterPro" id="IPR005875">
    <property type="entry name" value="PurK"/>
</dbReference>
<dbReference type="PANTHER" id="PTHR11609:SF5">
    <property type="entry name" value="PHOSPHORIBOSYLAMINOIMIDAZOLE CARBOXYLASE"/>
    <property type="match status" value="1"/>
</dbReference>
<dbReference type="GO" id="GO:0006189">
    <property type="term" value="P:'de novo' IMP biosynthetic process"/>
    <property type="evidence" value="ECO:0007669"/>
    <property type="project" value="UniProtKB-UniRule"/>
</dbReference>
<dbReference type="Gene3D" id="3.30.470.20">
    <property type="entry name" value="ATP-grasp fold, B domain"/>
    <property type="match status" value="1"/>
</dbReference>
<reference evidence="9 10" key="1">
    <citation type="submission" date="2018-02" db="EMBL/GenBank/DDBJ databases">
        <title>Comparative analysis of genomes of three Brevibacillus laterosporus strains producers of potent antimicrobials isolated from silage.</title>
        <authorList>
            <person name="Kojic M."/>
            <person name="Miljkovic M."/>
            <person name="Studholme D."/>
            <person name="Filipic B."/>
        </authorList>
    </citation>
    <scope>NUCLEOTIDE SEQUENCE [LARGE SCALE GENOMIC DNA]</scope>
    <source>
        <strain evidence="9 10">BGSP11</strain>
    </source>
</reference>
<feature type="binding site" evidence="5">
    <location>
        <begin position="154"/>
        <end position="160"/>
    </location>
    <ligand>
        <name>ATP</name>
        <dbReference type="ChEBI" id="CHEBI:30616"/>
    </ligand>
</feature>
<dbReference type="EMBL" id="JAPTNE010000035">
    <property type="protein sequence ID" value="MCZ0809417.1"/>
    <property type="molecule type" value="Genomic_DNA"/>
</dbReference>
<dbReference type="EC" id="6.3.4.18" evidence="5 6"/>
<comment type="caution">
    <text evidence="8">The sequence shown here is derived from an EMBL/GenBank/DDBJ whole genome shotgun (WGS) entry which is preliminary data.</text>
</comment>
<comment type="similarity">
    <text evidence="5 6">Belongs to the PurK/PurT family.</text>
</comment>
<keyword evidence="1 5" id="KW-0436">Ligase</keyword>
<dbReference type="FunFam" id="3.30.470.20:FF:000029">
    <property type="entry name" value="N5-carboxyaminoimidazole ribonucleotide synthase"/>
    <property type="match status" value="1"/>
</dbReference>
<dbReference type="InterPro" id="IPR011761">
    <property type="entry name" value="ATP-grasp"/>
</dbReference>
<evidence type="ECO:0000313" key="11">
    <source>
        <dbReference type="Proteomes" id="UP001077662"/>
    </source>
</evidence>
<dbReference type="Gene3D" id="3.30.1490.20">
    <property type="entry name" value="ATP-grasp fold, A domain"/>
    <property type="match status" value="1"/>
</dbReference>
<dbReference type="GO" id="GO:0004638">
    <property type="term" value="F:phosphoribosylaminoimidazole carboxylase activity"/>
    <property type="evidence" value="ECO:0007669"/>
    <property type="project" value="InterPro"/>
</dbReference>
<dbReference type="InterPro" id="IPR016185">
    <property type="entry name" value="PreATP-grasp_dom_sf"/>
</dbReference>
<feature type="binding site" evidence="5">
    <location>
        <position position="149"/>
    </location>
    <ligand>
        <name>ATP</name>
        <dbReference type="ChEBI" id="CHEBI:30616"/>
    </ligand>
</feature>
<dbReference type="Gene3D" id="3.40.50.20">
    <property type="match status" value="1"/>
</dbReference>
<evidence type="ECO:0000313" key="10">
    <source>
        <dbReference type="Proteomes" id="UP000239759"/>
    </source>
</evidence>
<dbReference type="NCBIfam" id="NF004679">
    <property type="entry name" value="PRK06019.1-5"/>
    <property type="match status" value="1"/>
</dbReference>
<evidence type="ECO:0000259" key="7">
    <source>
        <dbReference type="PROSITE" id="PS50975"/>
    </source>
</evidence>
<dbReference type="NCBIfam" id="NF004675">
    <property type="entry name" value="PRK06019.1-1"/>
    <property type="match status" value="1"/>
</dbReference>
<feature type="binding site" evidence="5">
    <location>
        <position position="194"/>
    </location>
    <ligand>
        <name>ATP</name>
        <dbReference type="ChEBI" id="CHEBI:30616"/>
    </ligand>
</feature>
<keyword evidence="4 5" id="KW-0067">ATP-binding</keyword>
<evidence type="ECO:0000256" key="5">
    <source>
        <dbReference type="HAMAP-Rule" id="MF_01928"/>
    </source>
</evidence>
<sequence length="378" mass="41507">MNKEKQIKPGSTIGLLGGGQLGRMITLAGRAMGYRFVVLDPTEDSPCGQVSDQQIVARYDDQLAARKLAQLSDVITYEFENIDAGVAAILEEEAFVPQGSKLLGITQHRVKEKTTLQACGLPVAPFRVVASAEDVRAAVVELGLPAVMKTATGGYDGKGQWVLRSFEEIEEAFSCLAKAKTELIVEKFVPFTKELSVIVARNVSGEIAAFPIAENIHRENILHQSIVPARIEREIQQRAERLAIELAEKLEMVGLLAVEMFLTEDGGLYINEMAPRPHNSGHYTMDACLTSQFEQHIRAISNLPLGSTKLLSPVVMVNILGEHVAPLLKKIDQLPKKAKLHLYGKQEAKEKRKMGHINLVAESVDVALQQAEKLGIWS</sequence>
<comment type="function">
    <text evidence="5">Catalyzes the ATP-dependent conversion of 5-aminoimidazole ribonucleotide (AIR) and HCO(3)(-) to N5-carboxyaminoimidazole ribonucleotide (N5-CAIR).</text>
</comment>
<keyword evidence="3 5" id="KW-0658">Purine biosynthesis</keyword>
<dbReference type="Pfam" id="PF17769">
    <property type="entry name" value="PurK_C"/>
    <property type="match status" value="1"/>
</dbReference>
<comment type="pathway">
    <text evidence="5 6">Purine metabolism; IMP biosynthesis via de novo pathway; 5-amino-1-(5-phospho-D-ribosyl)imidazole-4-carboxylate from 5-amino-1-(5-phospho-D-ribosyl)imidazole (N5-CAIR route): step 1/2.</text>
</comment>
<dbReference type="SUPFAM" id="SSF56059">
    <property type="entry name" value="Glutathione synthetase ATP-binding domain-like"/>
    <property type="match status" value="1"/>
</dbReference>
<evidence type="ECO:0000256" key="3">
    <source>
        <dbReference type="ARBA" id="ARBA00022755"/>
    </source>
</evidence>
<gene>
    <name evidence="5 6 8" type="primary">purK</name>
    <name evidence="9" type="ORF">C4A77_21230</name>
    <name evidence="8" type="ORF">O0554_21335</name>
</gene>
<feature type="binding site" evidence="5">
    <location>
        <position position="217"/>
    </location>
    <ligand>
        <name>ATP</name>
        <dbReference type="ChEBI" id="CHEBI:30616"/>
    </ligand>
</feature>
<proteinExistence type="inferred from homology"/>
<dbReference type="Proteomes" id="UP001077662">
    <property type="component" value="Unassembled WGS sequence"/>
</dbReference>
<dbReference type="EMBL" id="PRKQ01000034">
    <property type="protein sequence ID" value="PPA92895.1"/>
    <property type="molecule type" value="Genomic_DNA"/>
</dbReference>
<feature type="binding site" evidence="5">
    <location>
        <begin position="271"/>
        <end position="272"/>
    </location>
    <ligand>
        <name>ATP</name>
        <dbReference type="ChEBI" id="CHEBI:30616"/>
    </ligand>
</feature>
<comment type="function">
    <text evidence="6">Catalyzes the ATP-dependent conversion of 5-aminoimidazole ribonucleotide (AIR) and HCO(3)- to N5-carboxyaminoimidazole ribonucleotide (N5-CAIR).</text>
</comment>
<dbReference type="FunFam" id="3.30.1490.20:FF:000015">
    <property type="entry name" value="N5-carboxyaminoimidazole ribonucleotide synthase"/>
    <property type="match status" value="1"/>
</dbReference>
<dbReference type="RefSeq" id="WP_104033189.1">
    <property type="nucleotide sequence ID" value="NZ_JANSGW010000035.1"/>
</dbReference>